<dbReference type="GO" id="GO:0006629">
    <property type="term" value="P:lipid metabolic process"/>
    <property type="evidence" value="ECO:0000318"/>
    <property type="project" value="GO_Central"/>
</dbReference>
<dbReference type="STRING" id="6945.B7PX98"/>
<dbReference type="PIRSF" id="PIRSF000862">
    <property type="entry name" value="Steryl_ester_lip"/>
    <property type="match status" value="1"/>
</dbReference>
<dbReference type="PANTHER" id="PTHR11005">
    <property type="entry name" value="LYSOSOMAL ACID LIPASE-RELATED"/>
    <property type="match status" value="1"/>
</dbReference>
<dbReference type="GO" id="GO:0016020">
    <property type="term" value="C:membrane"/>
    <property type="evidence" value="ECO:0007669"/>
    <property type="project" value="UniProtKB-SubCell"/>
</dbReference>
<dbReference type="SUPFAM" id="SSF53474">
    <property type="entry name" value="alpha/beta-Hydrolases"/>
    <property type="match status" value="1"/>
</dbReference>
<dbReference type="EMBL" id="ABJB010517462">
    <property type="status" value="NOT_ANNOTATED_CDS"/>
    <property type="molecule type" value="Genomic_DNA"/>
</dbReference>
<dbReference type="GO" id="GO:0016298">
    <property type="term" value="F:lipase activity"/>
    <property type="evidence" value="ECO:0000318"/>
    <property type="project" value="GO_Central"/>
</dbReference>
<feature type="domain" description="Partial AB-hydrolase lipase" evidence="13">
    <location>
        <begin position="13"/>
        <end position="71"/>
    </location>
</feature>
<dbReference type="InterPro" id="IPR006693">
    <property type="entry name" value="AB_hydrolase_lipase"/>
</dbReference>
<dbReference type="Proteomes" id="UP000001555">
    <property type="component" value="Unassembled WGS sequence"/>
</dbReference>
<keyword evidence="16" id="KW-1185">Reference proteome</keyword>
<dbReference type="PaxDb" id="6945-B7PX98"/>
<evidence type="ECO:0000256" key="10">
    <source>
        <dbReference type="ARBA" id="ARBA00023180"/>
    </source>
</evidence>
<dbReference type="EC" id="3.1.1.3" evidence="14"/>
<dbReference type="EMBL" id="ABJB010494622">
    <property type="status" value="NOT_ANNOTATED_CDS"/>
    <property type="molecule type" value="Genomic_DNA"/>
</dbReference>
<dbReference type="Pfam" id="PF00561">
    <property type="entry name" value="Abhydrolase_1"/>
    <property type="match status" value="1"/>
</dbReference>
<dbReference type="EMBL" id="DS812453">
    <property type="protein sequence ID" value="EEC11220.1"/>
    <property type="molecule type" value="Genomic_DNA"/>
</dbReference>
<comment type="similarity">
    <text evidence="2">Belongs to the AB hydrolase superfamily. Lipase family.</text>
</comment>
<feature type="active site" description="Charge relay system" evidence="11">
    <location>
        <position position="351"/>
    </location>
</feature>
<evidence type="ECO:0000256" key="6">
    <source>
        <dbReference type="ARBA" id="ARBA00022963"/>
    </source>
</evidence>
<comment type="subcellular location">
    <subcellularLocation>
        <location evidence="1">Membrane</location>
        <topology evidence="1">Single-pass membrane protein</topology>
    </subcellularLocation>
</comment>
<dbReference type="Gene3D" id="3.40.50.1820">
    <property type="entry name" value="alpha/beta hydrolase"/>
    <property type="match status" value="1"/>
</dbReference>
<dbReference type="EMBL" id="ABJB010207144">
    <property type="status" value="NOT_ANNOTATED_CDS"/>
    <property type="molecule type" value="Genomic_DNA"/>
</dbReference>
<dbReference type="EMBL" id="ABJB010621657">
    <property type="status" value="NOT_ANNOTATED_CDS"/>
    <property type="molecule type" value="Genomic_DNA"/>
</dbReference>
<evidence type="ECO:0000256" key="8">
    <source>
        <dbReference type="ARBA" id="ARBA00023098"/>
    </source>
</evidence>
<keyword evidence="4" id="KW-0732">Signal</keyword>
<evidence type="ECO:0000256" key="1">
    <source>
        <dbReference type="ARBA" id="ARBA00004167"/>
    </source>
</evidence>
<evidence type="ECO:0000313" key="15">
    <source>
        <dbReference type="EnsemblMetazoa" id="ISCW020130-PA"/>
    </source>
</evidence>
<dbReference type="ESTHER" id="ixosc-b7px98">
    <property type="family name" value="Acidic_Lipase"/>
</dbReference>
<dbReference type="HOGENOM" id="CLU_010974_0_0_1"/>
<feature type="domain" description="AB hydrolase-1" evidence="12">
    <location>
        <begin position="81"/>
        <end position="182"/>
    </location>
</feature>
<gene>
    <name evidence="14" type="ORF">IscW_ISCW020130</name>
</gene>
<evidence type="ECO:0000259" key="12">
    <source>
        <dbReference type="Pfam" id="PF00561"/>
    </source>
</evidence>
<dbReference type="VEuPathDB" id="VectorBase:ISCP_007394"/>
<dbReference type="InterPro" id="IPR029058">
    <property type="entry name" value="AB_hydrolase_fold"/>
</dbReference>
<keyword evidence="7" id="KW-1133">Transmembrane helix</keyword>
<feature type="active site" description="Nucleophile" evidence="11">
    <location>
        <position position="147"/>
    </location>
</feature>
<dbReference type="VEuPathDB" id="VectorBase:ISCW020130"/>
<organism>
    <name type="scientific">Ixodes scapularis</name>
    <name type="common">Black-legged tick</name>
    <name type="synonym">Deer tick</name>
    <dbReference type="NCBI Taxonomy" id="6945"/>
    <lineage>
        <taxon>Eukaryota</taxon>
        <taxon>Metazoa</taxon>
        <taxon>Ecdysozoa</taxon>
        <taxon>Arthropoda</taxon>
        <taxon>Chelicerata</taxon>
        <taxon>Arachnida</taxon>
        <taxon>Acari</taxon>
        <taxon>Parasitiformes</taxon>
        <taxon>Ixodida</taxon>
        <taxon>Ixodoidea</taxon>
        <taxon>Ixodidae</taxon>
        <taxon>Ixodinae</taxon>
        <taxon>Ixodes</taxon>
    </lineage>
</organism>
<dbReference type="InterPro" id="IPR000073">
    <property type="entry name" value="AB_hydrolase_1"/>
</dbReference>
<dbReference type="FunFam" id="3.40.50.1820:FF:000095">
    <property type="entry name" value="Triglyceride lipase-cholesterol esterase"/>
    <property type="match status" value="1"/>
</dbReference>
<feature type="active site" description="Charge relay system" evidence="11">
    <location>
        <position position="319"/>
    </location>
</feature>
<dbReference type="AlphaFoldDB" id="B7PX98"/>
<evidence type="ECO:0000256" key="3">
    <source>
        <dbReference type="ARBA" id="ARBA00022692"/>
    </source>
</evidence>
<name>B7PX98_IXOSC</name>
<dbReference type="EMBL" id="ABJB010818597">
    <property type="status" value="NOT_ANNOTATED_CDS"/>
    <property type="molecule type" value="Genomic_DNA"/>
</dbReference>
<evidence type="ECO:0000256" key="5">
    <source>
        <dbReference type="ARBA" id="ARBA00022801"/>
    </source>
</evidence>
<evidence type="ECO:0000259" key="13">
    <source>
        <dbReference type="Pfam" id="PF04083"/>
    </source>
</evidence>
<dbReference type="VEuPathDB" id="VectorBase:ISCI020130"/>
<keyword evidence="6" id="KW-0442">Lipid degradation</keyword>
<dbReference type="EnsemblMetazoa" id="ISCW020130-RA">
    <property type="protein sequence ID" value="ISCW020130-PA"/>
    <property type="gene ID" value="ISCW020130"/>
</dbReference>
<keyword evidence="5 14" id="KW-0378">Hydrolase</keyword>
<keyword evidence="3" id="KW-0812">Transmembrane</keyword>
<reference evidence="14 16" key="1">
    <citation type="submission" date="2008-03" db="EMBL/GenBank/DDBJ databases">
        <title>Annotation of Ixodes scapularis.</title>
        <authorList>
            <consortium name="Ixodes scapularis Genome Project Consortium"/>
            <person name="Caler E."/>
            <person name="Hannick L.I."/>
            <person name="Bidwell S."/>
            <person name="Joardar V."/>
            <person name="Thiagarajan M."/>
            <person name="Amedeo P."/>
            <person name="Galinsky K.J."/>
            <person name="Schobel S."/>
            <person name="Inman J."/>
            <person name="Hostetler J."/>
            <person name="Miller J."/>
            <person name="Hammond M."/>
            <person name="Megy K."/>
            <person name="Lawson D."/>
            <person name="Kodira C."/>
            <person name="Sutton G."/>
            <person name="Meyer J."/>
            <person name="Hill C.A."/>
            <person name="Birren B."/>
            <person name="Nene V."/>
            <person name="Collins F."/>
            <person name="Alarcon-Chaidez F."/>
            <person name="Wikel S."/>
            <person name="Strausberg R."/>
        </authorList>
    </citation>
    <scope>NUCLEOTIDE SEQUENCE [LARGE SCALE GENOMIC DNA]</scope>
    <source>
        <strain evidence="16">Wikel</strain>
        <strain evidence="14">Wikel colony</strain>
    </source>
</reference>
<evidence type="ECO:0000256" key="7">
    <source>
        <dbReference type="ARBA" id="ARBA00022989"/>
    </source>
</evidence>
<dbReference type="GO" id="GO:0016042">
    <property type="term" value="P:lipid catabolic process"/>
    <property type="evidence" value="ECO:0007669"/>
    <property type="project" value="UniProtKB-KW"/>
</dbReference>
<protein>
    <submittedName>
        <fullName evidence="14 15">Lipase member K, putative</fullName>
        <ecNumber evidence="14">3.1.1.3</ecNumber>
    </submittedName>
</protein>
<feature type="non-terminal residue" evidence="14">
    <location>
        <position position="1"/>
    </location>
</feature>
<evidence type="ECO:0000256" key="11">
    <source>
        <dbReference type="PIRSR" id="PIRSR000862-1"/>
    </source>
</evidence>
<keyword evidence="9" id="KW-0472">Membrane</keyword>
<dbReference type="OrthoDB" id="6516826at2759"/>
<sequence length="380" mass="43353">KVSGSEGRLQASLVESEGYPFERHDVVTQDGYIIEMHRIPRGREPCPEPCHREPVFAMTGLAADSATFVFNLPRLSLGFVLADNKYDVWLGNSRGNAYGKRHTKFDPKSRRFWDFTFHEHAVYDVPAQIDYVLNATKRNNLIYVGYSQGTLVFFTMMSEKPEYNDKVKAFAGLTPFNKLAHMKVPPLALFAPHAEPLLVTASFMGHHEVLPRGLRILPWARRFCAYLTRGICTFFGDRLINLGSNYVNETRLPLYLCFAPSGTSMKNIIHLDQMVKSKKPQKFDYGEEMNLVLYGQRRPPLYNLSNVKTDVGAFWSEGDEFVAPQDVRDLVRDLGPRVKKNNYIDDVQYTHAHFIVGTVNSAYLNKDLLEFLGRYRAPGP</sequence>
<keyword evidence="8" id="KW-0443">Lipid metabolism</keyword>
<evidence type="ECO:0000256" key="2">
    <source>
        <dbReference type="ARBA" id="ARBA00010701"/>
    </source>
</evidence>
<evidence type="ECO:0000256" key="4">
    <source>
        <dbReference type="ARBA" id="ARBA00022729"/>
    </source>
</evidence>
<dbReference type="Pfam" id="PF04083">
    <property type="entry name" value="Abhydro_lipase"/>
    <property type="match status" value="1"/>
</dbReference>
<keyword evidence="10" id="KW-0325">Glycoprotein</keyword>
<evidence type="ECO:0000313" key="16">
    <source>
        <dbReference type="Proteomes" id="UP000001555"/>
    </source>
</evidence>
<reference evidence="15" key="2">
    <citation type="submission" date="2020-05" db="UniProtKB">
        <authorList>
            <consortium name="EnsemblMetazoa"/>
        </authorList>
    </citation>
    <scope>IDENTIFICATION</scope>
    <source>
        <strain evidence="15">wikel</strain>
    </source>
</reference>
<evidence type="ECO:0000256" key="9">
    <source>
        <dbReference type="ARBA" id="ARBA00023136"/>
    </source>
</evidence>
<accession>B7PX98</accession>
<proteinExistence type="inferred from homology"/>
<evidence type="ECO:0000313" key="14">
    <source>
        <dbReference type="EMBL" id="EEC11220.1"/>
    </source>
</evidence>
<dbReference type="InterPro" id="IPR025483">
    <property type="entry name" value="Lipase_euk"/>
</dbReference>
<dbReference type="GO" id="GO:0004806">
    <property type="term" value="F:triacylglycerol lipase activity"/>
    <property type="evidence" value="ECO:0007669"/>
    <property type="project" value="UniProtKB-EC"/>
</dbReference>